<keyword evidence="6 8" id="KW-0100">Branched-chain amino acid biosynthesis</keyword>
<sequence>MTTHTLSVLVENKPGVLARVAGLFSRRAFNIHSLAVGQTEHPEISRITVVVDVDELPLEQVTKQLNKLVHVLKIVELERDRSVQRDLLLIKVRADARQRADVLQIVDLFRAHVVDVAPDSVVIEAVGTSEKLQALLAALAPHDVREIVQSGTVAIGRGSRSITERALERVTA</sequence>
<dbReference type="NCBIfam" id="NF008864">
    <property type="entry name" value="PRK11895.1"/>
    <property type="match status" value="1"/>
</dbReference>
<evidence type="ECO:0000256" key="7">
    <source>
        <dbReference type="ARBA" id="ARBA00048670"/>
    </source>
</evidence>
<dbReference type="GO" id="GO:0003984">
    <property type="term" value="F:acetolactate synthase activity"/>
    <property type="evidence" value="ECO:0007669"/>
    <property type="project" value="UniProtKB-EC"/>
</dbReference>
<evidence type="ECO:0000256" key="1">
    <source>
        <dbReference type="ARBA" id="ARBA00004974"/>
    </source>
</evidence>
<name>A0ABT8FYB4_9MICO</name>
<dbReference type="InterPro" id="IPR039557">
    <property type="entry name" value="AHAS_ACT"/>
</dbReference>
<feature type="domain" description="ACT" evidence="9">
    <location>
        <begin position="5"/>
        <end position="79"/>
    </location>
</feature>
<comment type="pathway">
    <text evidence="2 8">Amino-acid biosynthesis; L-valine biosynthesis; L-valine from pyruvate: step 1/4.</text>
</comment>
<proteinExistence type="inferred from homology"/>
<dbReference type="Gene3D" id="3.30.70.260">
    <property type="match status" value="1"/>
</dbReference>
<evidence type="ECO:0000313" key="11">
    <source>
        <dbReference type="Proteomes" id="UP001172738"/>
    </source>
</evidence>
<evidence type="ECO:0000313" key="10">
    <source>
        <dbReference type="EMBL" id="MDN4471899.1"/>
    </source>
</evidence>
<dbReference type="InterPro" id="IPR045865">
    <property type="entry name" value="ACT-like_dom_sf"/>
</dbReference>
<dbReference type="CDD" id="cd04878">
    <property type="entry name" value="ACT_AHAS"/>
    <property type="match status" value="1"/>
</dbReference>
<dbReference type="InterPro" id="IPR027271">
    <property type="entry name" value="Acetolactate_synth/TF_NikR_C"/>
</dbReference>
<evidence type="ECO:0000256" key="4">
    <source>
        <dbReference type="ARBA" id="ARBA00011744"/>
    </source>
</evidence>
<comment type="function">
    <text evidence="8">Catalyzes the conversion of 2 pyruvate molecules into acetolactate in the first common step of the biosynthetic pathway of the branched-amino acids such as leucine, isoleucine, and valine.</text>
</comment>
<dbReference type="RefSeq" id="WP_301125994.1">
    <property type="nucleotide sequence ID" value="NZ_JAUHPV010000001.1"/>
</dbReference>
<comment type="subunit">
    <text evidence="4 8">Dimer of large and small chains.</text>
</comment>
<dbReference type="InterPro" id="IPR054480">
    <property type="entry name" value="AHAS_small-like_ACT"/>
</dbReference>
<keyword evidence="5 8" id="KW-0028">Amino-acid biosynthesis</keyword>
<comment type="similarity">
    <text evidence="3 8">Belongs to the acetolactate synthase small subunit family.</text>
</comment>
<evidence type="ECO:0000256" key="3">
    <source>
        <dbReference type="ARBA" id="ARBA00006341"/>
    </source>
</evidence>
<dbReference type="PROSITE" id="PS51671">
    <property type="entry name" value="ACT"/>
    <property type="match status" value="1"/>
</dbReference>
<comment type="catalytic activity">
    <reaction evidence="7 8">
        <text>2 pyruvate + H(+) = (2S)-2-acetolactate + CO2</text>
        <dbReference type="Rhea" id="RHEA:25249"/>
        <dbReference type="ChEBI" id="CHEBI:15361"/>
        <dbReference type="ChEBI" id="CHEBI:15378"/>
        <dbReference type="ChEBI" id="CHEBI:16526"/>
        <dbReference type="ChEBI" id="CHEBI:58476"/>
        <dbReference type="EC" id="2.2.1.6"/>
    </reaction>
</comment>
<evidence type="ECO:0000256" key="5">
    <source>
        <dbReference type="ARBA" id="ARBA00022605"/>
    </source>
</evidence>
<dbReference type="InterPro" id="IPR019455">
    <property type="entry name" value="Acetolactate_synth_ssu_C"/>
</dbReference>
<evidence type="ECO:0000256" key="2">
    <source>
        <dbReference type="ARBA" id="ARBA00005025"/>
    </source>
</evidence>
<accession>A0ABT8FYB4</accession>
<evidence type="ECO:0000259" key="9">
    <source>
        <dbReference type="PROSITE" id="PS51671"/>
    </source>
</evidence>
<dbReference type="PANTHER" id="PTHR30239:SF0">
    <property type="entry name" value="ACETOLACTATE SYNTHASE SMALL SUBUNIT 1, CHLOROPLASTIC"/>
    <property type="match status" value="1"/>
</dbReference>
<dbReference type="NCBIfam" id="TIGR00119">
    <property type="entry name" value="acolac_sm"/>
    <property type="match status" value="1"/>
</dbReference>
<dbReference type="SUPFAM" id="SSF55021">
    <property type="entry name" value="ACT-like"/>
    <property type="match status" value="2"/>
</dbReference>
<gene>
    <name evidence="10" type="primary">ilvN</name>
    <name evidence="10" type="ORF">QQX04_02685</name>
</gene>
<reference evidence="10" key="1">
    <citation type="submission" date="2023-06" db="EMBL/GenBank/DDBJ databases">
        <title>SYSU T00b26.</title>
        <authorList>
            <person name="Gao L."/>
            <person name="Fang B.-Z."/>
            <person name="Li W.-J."/>
        </authorList>
    </citation>
    <scope>NUCLEOTIDE SEQUENCE</scope>
    <source>
        <strain evidence="10">SYSU T00b26</strain>
    </source>
</reference>
<organism evidence="10 11">
    <name type="scientific">Demequina zhanjiangensis</name>
    <dbReference type="NCBI Taxonomy" id="3051659"/>
    <lineage>
        <taxon>Bacteria</taxon>
        <taxon>Bacillati</taxon>
        <taxon>Actinomycetota</taxon>
        <taxon>Actinomycetes</taxon>
        <taxon>Micrococcales</taxon>
        <taxon>Demequinaceae</taxon>
        <taxon>Demequina</taxon>
    </lineage>
</organism>
<dbReference type="EMBL" id="JAUHPV010000001">
    <property type="protein sequence ID" value="MDN4471899.1"/>
    <property type="molecule type" value="Genomic_DNA"/>
</dbReference>
<comment type="pathway">
    <text evidence="1 8">Amino-acid biosynthesis; L-isoleucine biosynthesis; L-isoleucine from 2-oxobutanoate: step 1/4.</text>
</comment>
<comment type="caution">
    <text evidence="10">The sequence shown here is derived from an EMBL/GenBank/DDBJ whole genome shotgun (WGS) entry which is preliminary data.</text>
</comment>
<evidence type="ECO:0000256" key="6">
    <source>
        <dbReference type="ARBA" id="ARBA00023304"/>
    </source>
</evidence>
<keyword evidence="11" id="KW-1185">Reference proteome</keyword>
<dbReference type="Pfam" id="PF22629">
    <property type="entry name" value="ACT_AHAS_ss"/>
    <property type="match status" value="1"/>
</dbReference>
<dbReference type="InterPro" id="IPR002912">
    <property type="entry name" value="ACT_dom"/>
</dbReference>
<keyword evidence="8 10" id="KW-0808">Transferase</keyword>
<evidence type="ECO:0000256" key="8">
    <source>
        <dbReference type="RuleBase" id="RU368092"/>
    </source>
</evidence>
<dbReference type="Proteomes" id="UP001172738">
    <property type="component" value="Unassembled WGS sequence"/>
</dbReference>
<dbReference type="PANTHER" id="PTHR30239">
    <property type="entry name" value="ACETOLACTATE SYNTHASE SMALL SUBUNIT"/>
    <property type="match status" value="1"/>
</dbReference>
<dbReference type="InterPro" id="IPR004789">
    <property type="entry name" value="Acetalactate_synth_ssu"/>
</dbReference>
<protein>
    <recommendedName>
        <fullName evidence="8">Acetolactate synthase small subunit</fullName>
        <shortName evidence="8">AHAS</shortName>
        <shortName evidence="8">ALS</shortName>
        <ecNumber evidence="8">2.2.1.6</ecNumber>
    </recommendedName>
    <alternativeName>
        <fullName evidence="8">Acetohydroxy-acid synthase small subunit</fullName>
    </alternativeName>
</protein>
<dbReference type="EC" id="2.2.1.6" evidence="8"/>
<dbReference type="Pfam" id="PF10369">
    <property type="entry name" value="ALS_ss_C"/>
    <property type="match status" value="1"/>
</dbReference>
<dbReference type="Gene3D" id="3.30.70.1150">
    <property type="entry name" value="ACT-like. Chain A, domain 2"/>
    <property type="match status" value="1"/>
</dbReference>